<dbReference type="Proteomes" id="UP000782312">
    <property type="component" value="Unassembled WGS sequence"/>
</dbReference>
<feature type="zinc finger region" evidence="8">
    <location>
        <begin position="3"/>
        <end position="34"/>
    </location>
</feature>
<evidence type="ECO:0000256" key="4">
    <source>
        <dbReference type="ARBA" id="ARBA00022840"/>
    </source>
</evidence>
<dbReference type="Pfam" id="PF22811">
    <property type="entry name" value="Zn_ribbon_NrdR"/>
    <property type="match status" value="1"/>
</dbReference>
<proteinExistence type="inferred from homology"/>
<keyword evidence="5 8" id="KW-0805">Transcription regulation</keyword>
<organism evidence="10 11">
    <name type="scientific">Tectimicrobiota bacterium</name>
    <dbReference type="NCBI Taxonomy" id="2528274"/>
    <lineage>
        <taxon>Bacteria</taxon>
        <taxon>Pseudomonadati</taxon>
        <taxon>Nitrospinota/Tectimicrobiota group</taxon>
        <taxon>Candidatus Tectimicrobiota</taxon>
    </lineage>
</organism>
<name>A0A932MR82_UNCTE</name>
<comment type="function">
    <text evidence="8">Negatively regulates transcription of bacterial ribonucleotide reductase nrd genes and operons by binding to NrdR-boxes.</text>
</comment>
<dbReference type="InterPro" id="IPR005144">
    <property type="entry name" value="ATP-cone_dom"/>
</dbReference>
<dbReference type="Pfam" id="PF03477">
    <property type="entry name" value="ATP-cone"/>
    <property type="match status" value="1"/>
</dbReference>
<evidence type="ECO:0000256" key="2">
    <source>
        <dbReference type="ARBA" id="ARBA00022741"/>
    </source>
</evidence>
<keyword evidence="4 8" id="KW-0067">ATP-binding</keyword>
<comment type="caution">
    <text evidence="10">The sequence shown here is derived from an EMBL/GenBank/DDBJ whole genome shotgun (WGS) entry which is preliminary data.</text>
</comment>
<accession>A0A932MR82</accession>
<feature type="domain" description="ATP-cone" evidence="9">
    <location>
        <begin position="49"/>
        <end position="139"/>
    </location>
</feature>
<dbReference type="PANTHER" id="PTHR30455">
    <property type="entry name" value="TRANSCRIPTIONAL REPRESSOR NRDR"/>
    <property type="match status" value="1"/>
</dbReference>
<dbReference type="PROSITE" id="PS51161">
    <property type="entry name" value="ATP_CONE"/>
    <property type="match status" value="1"/>
</dbReference>
<dbReference type="GO" id="GO:0008270">
    <property type="term" value="F:zinc ion binding"/>
    <property type="evidence" value="ECO:0007669"/>
    <property type="project" value="UniProtKB-UniRule"/>
</dbReference>
<evidence type="ECO:0000256" key="1">
    <source>
        <dbReference type="ARBA" id="ARBA00022491"/>
    </source>
</evidence>
<dbReference type="EMBL" id="JACPUR010000035">
    <property type="protein sequence ID" value="MBI3128816.1"/>
    <property type="molecule type" value="Genomic_DNA"/>
</dbReference>
<dbReference type="PANTHER" id="PTHR30455:SF2">
    <property type="entry name" value="TRANSCRIPTIONAL REPRESSOR NRDR"/>
    <property type="match status" value="1"/>
</dbReference>
<dbReference type="GO" id="GO:0003677">
    <property type="term" value="F:DNA binding"/>
    <property type="evidence" value="ECO:0007669"/>
    <property type="project" value="UniProtKB-KW"/>
</dbReference>
<dbReference type="GO" id="GO:0005524">
    <property type="term" value="F:ATP binding"/>
    <property type="evidence" value="ECO:0007669"/>
    <property type="project" value="UniProtKB-UniRule"/>
</dbReference>
<keyword evidence="8" id="KW-0862">Zinc</keyword>
<keyword evidence="7 8" id="KW-0804">Transcription</keyword>
<dbReference type="InterPro" id="IPR003796">
    <property type="entry name" value="RNR_NrdR-like"/>
</dbReference>
<evidence type="ECO:0000313" key="11">
    <source>
        <dbReference type="Proteomes" id="UP000782312"/>
    </source>
</evidence>
<dbReference type="GO" id="GO:0045892">
    <property type="term" value="P:negative regulation of DNA-templated transcription"/>
    <property type="evidence" value="ECO:0007669"/>
    <property type="project" value="UniProtKB-UniRule"/>
</dbReference>
<evidence type="ECO:0000256" key="8">
    <source>
        <dbReference type="HAMAP-Rule" id="MF_00440"/>
    </source>
</evidence>
<keyword evidence="2 8" id="KW-0547">Nucleotide-binding</keyword>
<protein>
    <recommendedName>
        <fullName evidence="8">Transcriptional repressor NrdR</fullName>
    </recommendedName>
</protein>
<dbReference type="AlphaFoldDB" id="A0A932MR82"/>
<dbReference type="HAMAP" id="MF_00440">
    <property type="entry name" value="NrdR"/>
    <property type="match status" value="1"/>
</dbReference>
<comment type="similarity">
    <text evidence="8">Belongs to the NrdR family.</text>
</comment>
<evidence type="ECO:0000256" key="6">
    <source>
        <dbReference type="ARBA" id="ARBA00023125"/>
    </source>
</evidence>
<dbReference type="NCBIfam" id="TIGR00244">
    <property type="entry name" value="transcriptional regulator NrdR"/>
    <property type="match status" value="1"/>
</dbReference>
<comment type="cofactor">
    <cofactor evidence="8">
        <name>Zn(2+)</name>
        <dbReference type="ChEBI" id="CHEBI:29105"/>
    </cofactor>
    <text evidence="8">Binds 1 zinc ion.</text>
</comment>
<keyword evidence="3 8" id="KW-0863">Zinc-finger</keyword>
<evidence type="ECO:0000256" key="7">
    <source>
        <dbReference type="ARBA" id="ARBA00023163"/>
    </source>
</evidence>
<keyword evidence="8" id="KW-0479">Metal-binding</keyword>
<evidence type="ECO:0000256" key="3">
    <source>
        <dbReference type="ARBA" id="ARBA00022771"/>
    </source>
</evidence>
<sequence length="155" mass="17907">MKCPICSHPDSRVVDSRMTKEGNAIRRRRECESCGHRFTTYERPEVSFPLIIKKDGSRVPYEREKIRAGIAKALEKRPVPAEEQEAIVDRVERFILDAGEKEVTTSAIGEKVMEELRETDQVAYVRFASVYRSFGAVRDFEEELQRLTGKKERQA</sequence>
<keyword evidence="1 8" id="KW-0678">Repressor</keyword>
<evidence type="ECO:0000259" key="9">
    <source>
        <dbReference type="PROSITE" id="PS51161"/>
    </source>
</evidence>
<evidence type="ECO:0000313" key="10">
    <source>
        <dbReference type="EMBL" id="MBI3128816.1"/>
    </source>
</evidence>
<evidence type="ECO:0000256" key="5">
    <source>
        <dbReference type="ARBA" id="ARBA00023015"/>
    </source>
</evidence>
<keyword evidence="6 8" id="KW-0238">DNA-binding</keyword>
<reference evidence="10" key="1">
    <citation type="submission" date="2020-07" db="EMBL/GenBank/DDBJ databases">
        <title>Huge and variable diversity of episymbiotic CPR bacteria and DPANN archaea in groundwater ecosystems.</title>
        <authorList>
            <person name="He C.Y."/>
            <person name="Keren R."/>
            <person name="Whittaker M."/>
            <person name="Farag I.F."/>
            <person name="Doudna J."/>
            <person name="Cate J.H.D."/>
            <person name="Banfield J.F."/>
        </authorList>
    </citation>
    <scope>NUCLEOTIDE SEQUENCE</scope>
    <source>
        <strain evidence="10">NC_groundwater_763_Ag_S-0.2um_68_21</strain>
    </source>
</reference>
<dbReference type="InterPro" id="IPR055173">
    <property type="entry name" value="NrdR-like_N"/>
</dbReference>
<gene>
    <name evidence="8 10" type="primary">nrdR</name>
    <name evidence="10" type="ORF">HYZ11_14520</name>
</gene>